<dbReference type="GO" id="GO:0005506">
    <property type="term" value="F:iron ion binding"/>
    <property type="evidence" value="ECO:0007669"/>
    <property type="project" value="InterPro"/>
</dbReference>
<evidence type="ECO:0000313" key="10">
    <source>
        <dbReference type="Proteomes" id="UP000277294"/>
    </source>
</evidence>
<comment type="similarity">
    <text evidence="2">Belongs to the bacterial ring-hydroxylating dioxygenase alpha subunit family.</text>
</comment>
<dbReference type="GO" id="GO:0051537">
    <property type="term" value="F:2 iron, 2 sulfur cluster binding"/>
    <property type="evidence" value="ECO:0007669"/>
    <property type="project" value="UniProtKB-KW"/>
</dbReference>
<organism evidence="9 10">
    <name type="scientific">Pigmentiphaga humi</name>
    <dbReference type="NCBI Taxonomy" id="2478468"/>
    <lineage>
        <taxon>Bacteria</taxon>
        <taxon>Pseudomonadati</taxon>
        <taxon>Pseudomonadota</taxon>
        <taxon>Betaproteobacteria</taxon>
        <taxon>Burkholderiales</taxon>
        <taxon>Alcaligenaceae</taxon>
        <taxon>Pigmentiphaga</taxon>
    </lineage>
</organism>
<evidence type="ECO:0000256" key="5">
    <source>
        <dbReference type="ARBA" id="ARBA00023002"/>
    </source>
</evidence>
<dbReference type="Proteomes" id="UP000277294">
    <property type="component" value="Unassembled WGS sequence"/>
</dbReference>
<dbReference type="EC" id="1.14.12.15" evidence="9"/>
<keyword evidence="9" id="KW-0223">Dioxygenase</keyword>
<evidence type="ECO:0000259" key="8">
    <source>
        <dbReference type="PROSITE" id="PS51296"/>
    </source>
</evidence>
<protein>
    <submittedName>
        <fullName evidence="9">Terephthalate 1,2-dioxygenase, terminal oxygenase component subunit alpha 1</fullName>
        <ecNumber evidence="9">1.14.12.15</ecNumber>
    </submittedName>
</protein>
<dbReference type="InterPro" id="IPR001663">
    <property type="entry name" value="Rng_hydr_dOase-A"/>
</dbReference>
<dbReference type="Gene3D" id="3.90.380.10">
    <property type="entry name" value="Naphthalene 1,2-dioxygenase Alpha Subunit, Chain A, domain 1"/>
    <property type="match status" value="1"/>
</dbReference>
<feature type="domain" description="Rieske" evidence="8">
    <location>
        <begin position="48"/>
        <end position="163"/>
    </location>
</feature>
<dbReference type="InterPro" id="IPR017941">
    <property type="entry name" value="Rieske_2Fe-2S"/>
</dbReference>
<gene>
    <name evidence="9" type="primary">tphA2I_1</name>
    <name evidence="9" type="ORF">PIGHUM_01632</name>
</gene>
<comment type="cofactor">
    <cofactor evidence="1">
        <name>Fe cation</name>
        <dbReference type="ChEBI" id="CHEBI:24875"/>
    </cofactor>
</comment>
<dbReference type="InterPro" id="IPR036922">
    <property type="entry name" value="Rieske_2Fe-2S_sf"/>
</dbReference>
<sequence length="419" mass="47082">MNPDPCSLSASPPRSWPSEGYTRAPYWAYRDPDIYAREQARIFRGKSWHYLGLEAEVPEPGCYKTTYIGEASVLLTRAEDGSLHAMLNRCAHRGNMVMREAFGKARKLYCVYHAWSFTLEGDLARAAFQHGLRGEGGLPKDFDTAQHGLRKLRVNTLCGLVFATFSDEVEPLEEWLGDVAAGIRRVLRKPLKVLGYDTQRIHANWKAYHENPRDSYHANILHTFYGTFGLSRQSQESGMILDASGRHVYFYTKAGTEKESSDYKETSSSLRSVNDGLRLEDPGILKWTDEFQDGISVQILTAYPGFVLHQIANSLATRQLLPKGPGQADLVWTYFGFADDDEQMTRTRLAQANLAGSAGMISVEDAAVCEMMMRAMGDAQEGESYIEMGGRDLDGGGATKLSERAIRNFWHNYRLDMEL</sequence>
<evidence type="ECO:0000256" key="1">
    <source>
        <dbReference type="ARBA" id="ARBA00001962"/>
    </source>
</evidence>
<dbReference type="PANTHER" id="PTHR43756">
    <property type="entry name" value="CHOLINE MONOOXYGENASE, CHLOROPLASTIC"/>
    <property type="match status" value="1"/>
</dbReference>
<proteinExistence type="inferred from homology"/>
<evidence type="ECO:0000256" key="7">
    <source>
        <dbReference type="ARBA" id="ARBA00023014"/>
    </source>
</evidence>
<evidence type="ECO:0000256" key="2">
    <source>
        <dbReference type="ARBA" id="ARBA00008751"/>
    </source>
</evidence>
<name>A0A3P4AZT3_9BURK</name>
<keyword evidence="10" id="KW-1185">Reference proteome</keyword>
<dbReference type="AlphaFoldDB" id="A0A3P4AZT3"/>
<dbReference type="Gene3D" id="2.102.10.10">
    <property type="entry name" value="Rieske [2Fe-2S] iron-sulphur domain"/>
    <property type="match status" value="1"/>
</dbReference>
<evidence type="ECO:0000256" key="4">
    <source>
        <dbReference type="ARBA" id="ARBA00022723"/>
    </source>
</evidence>
<dbReference type="PANTHER" id="PTHR43756:SF5">
    <property type="entry name" value="CHOLINE MONOOXYGENASE, CHLOROPLASTIC"/>
    <property type="match status" value="1"/>
</dbReference>
<dbReference type="EMBL" id="UWPJ01000014">
    <property type="protein sequence ID" value="VCU69569.1"/>
    <property type="molecule type" value="Genomic_DNA"/>
</dbReference>
<dbReference type="PRINTS" id="PR00090">
    <property type="entry name" value="RNGDIOXGNASE"/>
</dbReference>
<dbReference type="OrthoDB" id="9790995at2"/>
<keyword evidence="3" id="KW-0001">2Fe-2S</keyword>
<evidence type="ECO:0000256" key="3">
    <source>
        <dbReference type="ARBA" id="ARBA00022714"/>
    </source>
</evidence>
<reference evidence="9 10" key="1">
    <citation type="submission" date="2018-10" db="EMBL/GenBank/DDBJ databases">
        <authorList>
            <person name="Criscuolo A."/>
        </authorList>
    </citation>
    <scope>NUCLEOTIDE SEQUENCE [LARGE SCALE GENOMIC DNA]</scope>
    <source>
        <strain evidence="9">DnA1</strain>
    </source>
</reference>
<dbReference type="GO" id="GO:0018628">
    <property type="term" value="F:terephthalate 1,2-dioxygenase activity"/>
    <property type="evidence" value="ECO:0007669"/>
    <property type="project" value="UniProtKB-EC"/>
</dbReference>
<dbReference type="RefSeq" id="WP_124079031.1">
    <property type="nucleotide sequence ID" value="NZ_UWPJ01000014.1"/>
</dbReference>
<evidence type="ECO:0000313" key="9">
    <source>
        <dbReference type="EMBL" id="VCU69569.1"/>
    </source>
</evidence>
<evidence type="ECO:0000256" key="6">
    <source>
        <dbReference type="ARBA" id="ARBA00023004"/>
    </source>
</evidence>
<keyword evidence="6" id="KW-0408">Iron</keyword>
<keyword evidence="5 9" id="KW-0560">Oxidoreductase</keyword>
<dbReference type="SUPFAM" id="SSF50022">
    <property type="entry name" value="ISP domain"/>
    <property type="match status" value="1"/>
</dbReference>
<dbReference type="SUPFAM" id="SSF55961">
    <property type="entry name" value="Bet v1-like"/>
    <property type="match status" value="1"/>
</dbReference>
<accession>A0A3P4AZT3</accession>
<dbReference type="Pfam" id="PF00848">
    <property type="entry name" value="Ring_hydroxyl_A"/>
    <property type="match status" value="1"/>
</dbReference>
<keyword evidence="7" id="KW-0411">Iron-sulfur</keyword>
<dbReference type="Pfam" id="PF00355">
    <property type="entry name" value="Rieske"/>
    <property type="match status" value="1"/>
</dbReference>
<dbReference type="PROSITE" id="PS51296">
    <property type="entry name" value="RIESKE"/>
    <property type="match status" value="1"/>
</dbReference>
<dbReference type="InterPro" id="IPR015879">
    <property type="entry name" value="Ring_hydroxy_dOase_asu_C_dom"/>
</dbReference>
<keyword evidence="4" id="KW-0479">Metal-binding</keyword>